<dbReference type="OMA" id="KYHDMTE"/>
<dbReference type="EMBL" id="ADBJ01000042">
    <property type="protein sequence ID" value="EFA77587.1"/>
    <property type="molecule type" value="Genomic_DNA"/>
</dbReference>
<dbReference type="PANTHER" id="PTHR46479:SF1">
    <property type="entry name" value="BIOGENESIS OF LYSOSOME-RELATED ORGANELLES COMPLEX 1 SUBUNIT 2"/>
    <property type="match status" value="1"/>
</dbReference>
<proteinExistence type="inferred from homology"/>
<dbReference type="GO" id="GO:0016197">
    <property type="term" value="P:endosomal transport"/>
    <property type="evidence" value="ECO:0007669"/>
    <property type="project" value="TreeGrafter"/>
</dbReference>
<name>D3BLY6_HETP5</name>
<feature type="compositionally biased region" description="Polar residues" evidence="2">
    <location>
        <begin position="41"/>
        <end position="51"/>
    </location>
</feature>
<gene>
    <name evidence="3" type="primary">bloc1s2</name>
    <name evidence="3" type="ORF">PPL_12191</name>
</gene>
<comment type="similarity">
    <text evidence="1">Belongs to the BLOC1S2 family.</text>
</comment>
<dbReference type="GO" id="GO:0099078">
    <property type="term" value="C:BORC complex"/>
    <property type="evidence" value="ECO:0007669"/>
    <property type="project" value="TreeGrafter"/>
</dbReference>
<evidence type="ECO:0000256" key="2">
    <source>
        <dbReference type="SAM" id="MobiDB-lite"/>
    </source>
</evidence>
<dbReference type="PANTHER" id="PTHR46479">
    <property type="entry name" value="BIOGENESIS OF LYSOSOME-RELATED ORGANELLES COMPLEX 1 SUBUNIT 2"/>
    <property type="match status" value="1"/>
</dbReference>
<evidence type="ECO:0000256" key="1">
    <source>
        <dbReference type="ARBA" id="ARBA00008468"/>
    </source>
</evidence>
<feature type="region of interest" description="Disordered" evidence="2">
    <location>
        <begin position="1"/>
        <end position="51"/>
    </location>
</feature>
<feature type="compositionally biased region" description="Polar residues" evidence="2">
    <location>
        <begin position="10"/>
        <end position="32"/>
    </location>
</feature>
<evidence type="ECO:0000313" key="3">
    <source>
        <dbReference type="EMBL" id="EFA77587.1"/>
    </source>
</evidence>
<organism evidence="3 4">
    <name type="scientific">Heterostelium pallidum (strain ATCC 26659 / Pp 5 / PN500)</name>
    <name type="common">Cellular slime mold</name>
    <name type="synonym">Polysphondylium pallidum</name>
    <dbReference type="NCBI Taxonomy" id="670386"/>
    <lineage>
        <taxon>Eukaryota</taxon>
        <taxon>Amoebozoa</taxon>
        <taxon>Evosea</taxon>
        <taxon>Eumycetozoa</taxon>
        <taxon>Dictyostelia</taxon>
        <taxon>Acytosteliales</taxon>
        <taxon>Acytosteliaceae</taxon>
        <taxon>Heterostelium</taxon>
    </lineage>
</organism>
<feature type="region of interest" description="Disordered" evidence="2">
    <location>
        <begin position="153"/>
        <end position="215"/>
    </location>
</feature>
<dbReference type="STRING" id="670386.D3BLY6"/>
<dbReference type="GO" id="GO:0032418">
    <property type="term" value="P:lysosome localization"/>
    <property type="evidence" value="ECO:0007669"/>
    <property type="project" value="TreeGrafter"/>
</dbReference>
<dbReference type="Pfam" id="PF10046">
    <property type="entry name" value="BLOC1_2"/>
    <property type="match status" value="1"/>
</dbReference>
<dbReference type="GO" id="GO:0043015">
    <property type="term" value="F:gamma-tubulin binding"/>
    <property type="evidence" value="ECO:0007669"/>
    <property type="project" value="TreeGrafter"/>
</dbReference>
<dbReference type="GeneID" id="31367658"/>
<dbReference type="GO" id="GO:0000930">
    <property type="term" value="C:gamma-tubulin complex"/>
    <property type="evidence" value="ECO:0007669"/>
    <property type="project" value="TreeGrafter"/>
</dbReference>
<comment type="caution">
    <text evidence="3">The sequence shown here is derived from an EMBL/GenBank/DDBJ whole genome shotgun (WGS) entry which is preliminary data.</text>
</comment>
<reference evidence="3 4" key="1">
    <citation type="journal article" date="2011" name="Genome Res.">
        <title>Phylogeny-wide analysis of social amoeba genomes highlights ancient origins for complex intercellular communication.</title>
        <authorList>
            <person name="Heidel A.J."/>
            <person name="Lawal H.M."/>
            <person name="Felder M."/>
            <person name="Schilde C."/>
            <person name="Helps N.R."/>
            <person name="Tunggal B."/>
            <person name="Rivero F."/>
            <person name="John U."/>
            <person name="Schleicher M."/>
            <person name="Eichinger L."/>
            <person name="Platzer M."/>
            <person name="Noegel A.A."/>
            <person name="Schaap P."/>
            <person name="Gloeckner G."/>
        </authorList>
    </citation>
    <scope>NUCLEOTIDE SEQUENCE [LARGE SCALE GENOMIC DNA]</scope>
    <source>
        <strain evidence="4">ATCC 26659 / Pp 5 / PN500</strain>
    </source>
</reference>
<dbReference type="GO" id="GO:0031083">
    <property type="term" value="C:BLOC-1 complex"/>
    <property type="evidence" value="ECO:0007669"/>
    <property type="project" value="TreeGrafter"/>
</dbReference>
<feature type="compositionally biased region" description="Low complexity" evidence="2">
    <location>
        <begin position="180"/>
        <end position="215"/>
    </location>
</feature>
<accession>D3BLY6</accession>
<dbReference type="InParanoid" id="D3BLY6"/>
<dbReference type="RefSeq" id="XP_020429715.1">
    <property type="nucleotide sequence ID" value="XM_020582934.1"/>
</dbReference>
<dbReference type="InterPro" id="IPR019269">
    <property type="entry name" value="BLOC1_su2"/>
</dbReference>
<evidence type="ECO:0000313" key="4">
    <source>
        <dbReference type="Proteomes" id="UP000001396"/>
    </source>
</evidence>
<dbReference type="AlphaFoldDB" id="D3BLY6"/>
<protein>
    <submittedName>
        <fullName evidence="3">Biogenesis of lysosome-related organelles complex-1</fullName>
    </submittedName>
</protein>
<keyword evidence="4" id="KW-1185">Reference proteome</keyword>
<dbReference type="Proteomes" id="UP000001396">
    <property type="component" value="Unassembled WGS sequence"/>
</dbReference>
<sequence length="215" mass="23461">MESRIPAAAAQQQPTEKSQGGSGNLDSFQQKAMNDIARPAPQQQQDLQSSTSEMFTKVSKYLGSELSATVADYNLLVQMNSVTASKYKDMTDMTKGLTLYMNDLKLKYEEFLPYLEKIDDLDKNVGDLEKTVQLIDEYTKRLESKIKNIDKSALSPIKIQPPTPVTPPTFNNNPIPPPASTTTATTTSNTASTTTTTDTNATATTSTTTTNTQSS</sequence>